<dbReference type="GO" id="GO:0016788">
    <property type="term" value="F:hydrolase activity, acting on ester bonds"/>
    <property type="evidence" value="ECO:0007669"/>
    <property type="project" value="UniProtKB-ARBA"/>
</dbReference>
<accession>A0A840TX08</accession>
<name>A0A840TX08_9BACT</name>
<dbReference type="EMBL" id="JACHGF010000003">
    <property type="protein sequence ID" value="MBB5284179.1"/>
    <property type="molecule type" value="Genomic_DNA"/>
</dbReference>
<feature type="transmembrane region" description="Helical" evidence="2">
    <location>
        <begin position="72"/>
        <end position="95"/>
    </location>
</feature>
<feature type="transmembrane region" description="Helical" evidence="2">
    <location>
        <begin position="33"/>
        <end position="52"/>
    </location>
</feature>
<dbReference type="RefSeq" id="WP_184174136.1">
    <property type="nucleotide sequence ID" value="NZ_JACHGF010000003.1"/>
</dbReference>
<protein>
    <recommendedName>
        <fullName evidence="5">SGNH/GDSL hydrolase family protein</fullName>
    </recommendedName>
</protein>
<reference evidence="3 4" key="1">
    <citation type="submission" date="2020-08" db="EMBL/GenBank/DDBJ databases">
        <title>Genomic Encyclopedia of Type Strains, Phase IV (KMG-IV): sequencing the most valuable type-strain genomes for metagenomic binning, comparative biology and taxonomic classification.</title>
        <authorList>
            <person name="Goeker M."/>
        </authorList>
    </citation>
    <scope>NUCLEOTIDE SEQUENCE [LARGE SCALE GENOMIC DNA]</scope>
    <source>
        <strain evidence="3 4">DSM 105074</strain>
    </source>
</reference>
<feature type="transmembrane region" description="Helical" evidence="2">
    <location>
        <begin position="6"/>
        <end position="21"/>
    </location>
</feature>
<dbReference type="AlphaFoldDB" id="A0A840TX08"/>
<keyword evidence="2" id="KW-1133">Transmembrane helix</keyword>
<proteinExistence type="predicted"/>
<organism evidence="3 4">
    <name type="scientific">Rhabdobacter roseus</name>
    <dbReference type="NCBI Taxonomy" id="1655419"/>
    <lineage>
        <taxon>Bacteria</taxon>
        <taxon>Pseudomonadati</taxon>
        <taxon>Bacteroidota</taxon>
        <taxon>Cytophagia</taxon>
        <taxon>Cytophagales</taxon>
        <taxon>Cytophagaceae</taxon>
        <taxon>Rhabdobacter</taxon>
    </lineage>
</organism>
<keyword evidence="2" id="KW-0472">Membrane</keyword>
<sequence length="450" mass="50681">MKSLQFTLLIAVAIAFLYYLNRYAPRPSPGFEAFTGLIVYLVAILLLLWLLGITYNSVWTSATYKKYPLFRLGLWLFVLGYFYAWSIGRAIYPIYTFTKGSGLSRVYTNDNQLGHRTKPNSAGESYVRGESYPVVHDEQGCRIPAGYQHNYRRPLVLFLGCSFTYGDCCAADSTFSHFVSQGLGGDYLNAGANSYGLSQMLVRAQELIPKYKPNYVVVEHAFWLAQRSMRYYQDYLGGKFPIPYISTEGLRPPVFTPRGLDVPIRQFEDSPQSMLDYLHFYATLAPSFVYQDYNELLTGARALLGQIPPPEPDEAKANNYVYEELSRLSQAHGATMVVWTIGGSTETVPLPTSVQKLGIPVVQSNEALIKKYDIRSSDEYYRHYAHWQVSPQGDSTLVDHHPNVEAHRIIADEMLTTLRSLAQTSQDTAAPQITSAQDLKAAKATRKPTL</sequence>
<evidence type="ECO:0000313" key="4">
    <source>
        <dbReference type="Proteomes" id="UP000557307"/>
    </source>
</evidence>
<feature type="region of interest" description="Disordered" evidence="1">
    <location>
        <begin position="427"/>
        <end position="450"/>
    </location>
</feature>
<keyword evidence="2" id="KW-0812">Transmembrane</keyword>
<evidence type="ECO:0000256" key="1">
    <source>
        <dbReference type="SAM" id="MobiDB-lite"/>
    </source>
</evidence>
<evidence type="ECO:0000256" key="2">
    <source>
        <dbReference type="SAM" id="Phobius"/>
    </source>
</evidence>
<gene>
    <name evidence="3" type="ORF">HNQ92_002322</name>
</gene>
<evidence type="ECO:0008006" key="5">
    <source>
        <dbReference type="Google" id="ProtNLM"/>
    </source>
</evidence>
<dbReference type="SUPFAM" id="SSF52266">
    <property type="entry name" value="SGNH hydrolase"/>
    <property type="match status" value="1"/>
</dbReference>
<comment type="caution">
    <text evidence="3">The sequence shown here is derived from an EMBL/GenBank/DDBJ whole genome shotgun (WGS) entry which is preliminary data.</text>
</comment>
<dbReference type="InterPro" id="IPR036514">
    <property type="entry name" value="SGNH_hydro_sf"/>
</dbReference>
<dbReference type="Proteomes" id="UP000557307">
    <property type="component" value="Unassembled WGS sequence"/>
</dbReference>
<dbReference type="Gene3D" id="3.40.50.1110">
    <property type="entry name" value="SGNH hydrolase"/>
    <property type="match status" value="1"/>
</dbReference>
<evidence type="ECO:0000313" key="3">
    <source>
        <dbReference type="EMBL" id="MBB5284179.1"/>
    </source>
</evidence>
<feature type="compositionally biased region" description="Polar residues" evidence="1">
    <location>
        <begin position="427"/>
        <end position="437"/>
    </location>
</feature>
<keyword evidence="4" id="KW-1185">Reference proteome</keyword>